<protein>
    <submittedName>
        <fullName evidence="2">Uncharacterized protein</fullName>
    </submittedName>
</protein>
<gene>
    <name evidence="2" type="ORF">LSTR_LSTR010625</name>
</gene>
<dbReference type="AlphaFoldDB" id="A0A482X441"/>
<dbReference type="EMBL" id="QKKF02018083">
    <property type="protein sequence ID" value="RZF40639.1"/>
    <property type="molecule type" value="Genomic_DNA"/>
</dbReference>
<evidence type="ECO:0000256" key="1">
    <source>
        <dbReference type="SAM" id="MobiDB-lite"/>
    </source>
</evidence>
<reference evidence="2 3" key="1">
    <citation type="journal article" date="2017" name="Gigascience">
        <title>Genome sequence of the small brown planthopper, Laodelphax striatellus.</title>
        <authorList>
            <person name="Zhu J."/>
            <person name="Jiang F."/>
            <person name="Wang X."/>
            <person name="Yang P."/>
            <person name="Bao Y."/>
            <person name="Zhao W."/>
            <person name="Wang W."/>
            <person name="Lu H."/>
            <person name="Wang Q."/>
            <person name="Cui N."/>
            <person name="Li J."/>
            <person name="Chen X."/>
            <person name="Luo L."/>
            <person name="Yu J."/>
            <person name="Kang L."/>
            <person name="Cui F."/>
        </authorList>
    </citation>
    <scope>NUCLEOTIDE SEQUENCE [LARGE SCALE GENOMIC DNA]</scope>
    <source>
        <strain evidence="2">Lst14</strain>
    </source>
</reference>
<proteinExistence type="predicted"/>
<evidence type="ECO:0000313" key="2">
    <source>
        <dbReference type="EMBL" id="RZF40639.1"/>
    </source>
</evidence>
<dbReference type="InParanoid" id="A0A482X441"/>
<evidence type="ECO:0000313" key="3">
    <source>
        <dbReference type="Proteomes" id="UP000291343"/>
    </source>
</evidence>
<feature type="region of interest" description="Disordered" evidence="1">
    <location>
        <begin position="53"/>
        <end position="72"/>
    </location>
</feature>
<accession>A0A482X441</accession>
<keyword evidence="3" id="KW-1185">Reference proteome</keyword>
<organism evidence="2 3">
    <name type="scientific">Laodelphax striatellus</name>
    <name type="common">Small brown planthopper</name>
    <name type="synonym">Delphax striatella</name>
    <dbReference type="NCBI Taxonomy" id="195883"/>
    <lineage>
        <taxon>Eukaryota</taxon>
        <taxon>Metazoa</taxon>
        <taxon>Ecdysozoa</taxon>
        <taxon>Arthropoda</taxon>
        <taxon>Hexapoda</taxon>
        <taxon>Insecta</taxon>
        <taxon>Pterygota</taxon>
        <taxon>Neoptera</taxon>
        <taxon>Paraneoptera</taxon>
        <taxon>Hemiptera</taxon>
        <taxon>Auchenorrhyncha</taxon>
        <taxon>Fulgoroidea</taxon>
        <taxon>Delphacidae</taxon>
        <taxon>Criomorphinae</taxon>
        <taxon>Laodelphax</taxon>
    </lineage>
</organism>
<name>A0A482X441_LAOST</name>
<comment type="caution">
    <text evidence="2">The sequence shown here is derived from an EMBL/GenBank/DDBJ whole genome shotgun (WGS) entry which is preliminary data.</text>
</comment>
<dbReference type="Proteomes" id="UP000291343">
    <property type="component" value="Unassembled WGS sequence"/>
</dbReference>
<sequence>MHLAYSEFQQFIVMINTIQIRTYYHSRYHSKFNRRAVRSRALPALPVAKFGTTRPQIRRPNSPSSLSSSVTQTVPGRLPWETVESEVMFVVLSKCVQTHVLCLV</sequence>